<feature type="region of interest" description="Disordered" evidence="1">
    <location>
        <begin position="344"/>
        <end position="389"/>
    </location>
</feature>
<dbReference type="AlphaFoldDB" id="A0A550CXC1"/>
<feature type="compositionally biased region" description="Polar residues" evidence="1">
    <location>
        <begin position="361"/>
        <end position="372"/>
    </location>
</feature>
<accession>A0A550CXC1</accession>
<evidence type="ECO:0000256" key="1">
    <source>
        <dbReference type="SAM" id="MobiDB-lite"/>
    </source>
</evidence>
<organism evidence="2 3">
    <name type="scientific">Schizophyllum amplum</name>
    <dbReference type="NCBI Taxonomy" id="97359"/>
    <lineage>
        <taxon>Eukaryota</taxon>
        <taxon>Fungi</taxon>
        <taxon>Dikarya</taxon>
        <taxon>Basidiomycota</taxon>
        <taxon>Agaricomycotina</taxon>
        <taxon>Agaricomycetes</taxon>
        <taxon>Agaricomycetidae</taxon>
        <taxon>Agaricales</taxon>
        <taxon>Schizophyllaceae</taxon>
        <taxon>Schizophyllum</taxon>
    </lineage>
</organism>
<dbReference type="EMBL" id="VDMD01000001">
    <property type="protein sequence ID" value="TRM69450.1"/>
    <property type="molecule type" value="Genomic_DNA"/>
</dbReference>
<dbReference type="OrthoDB" id="2337158at2759"/>
<evidence type="ECO:0000313" key="3">
    <source>
        <dbReference type="Proteomes" id="UP000320762"/>
    </source>
</evidence>
<proteinExistence type="predicted"/>
<name>A0A550CXC1_9AGAR</name>
<gene>
    <name evidence="2" type="ORF">BD626DRAFT_474101</name>
</gene>
<comment type="caution">
    <text evidence="2">The sequence shown here is derived from an EMBL/GenBank/DDBJ whole genome shotgun (WGS) entry which is preliminary data.</text>
</comment>
<keyword evidence="3" id="KW-1185">Reference proteome</keyword>
<feature type="compositionally biased region" description="Basic residues" evidence="1">
    <location>
        <begin position="349"/>
        <end position="359"/>
    </location>
</feature>
<feature type="region of interest" description="Disordered" evidence="1">
    <location>
        <begin position="173"/>
        <end position="200"/>
    </location>
</feature>
<dbReference type="STRING" id="97359.A0A550CXC1"/>
<dbReference type="Proteomes" id="UP000320762">
    <property type="component" value="Unassembled WGS sequence"/>
</dbReference>
<evidence type="ECO:0000313" key="2">
    <source>
        <dbReference type="EMBL" id="TRM69450.1"/>
    </source>
</evidence>
<protein>
    <submittedName>
        <fullName evidence="2">Uncharacterized protein</fullName>
    </submittedName>
</protein>
<sequence length="480" mass="52647">MPVPSSSRSHDAGVTDMPHHLVTMIDSNLEEEQYDGALDLLDQLRSRNYRPPPQLVYMSLLPVALVEKKQNEQIGPASPTKAARRIRAPALPPAEAIHRARRLLFSFSATNTPEQLFSALPGYHTSVSLSALDDDDIYSMIGKAALSILECKDCWAFLIEDFTNRRLSAFASPKKGKGRRASTRNVTNGDEPSNVDPDEQPKFVGKESWDVLEWLVDLLERDQEQTKEAGCLPFSRLLLTQIPLPRASGITPWETDAPLNIVFYCLEQVEERRARVGLRLMTLLVNLAAAGQIDANIFSTAVVARLAAQPADLLSQFFAGLSASAGIARFKVAVCRNLLAGAKQTTKAPRPKPQARARPRTSNVSKAASSNIAPAEPKEAESAMPRSEPLPLPETSELLQLVEQTAYDKHLLSSEDAAYRVKFELLCSYAYLQGQLFGDGSWARALADNSVGRAVNAVFGQHQTGTGYRDVLVCVLRLTA</sequence>
<reference evidence="2 3" key="1">
    <citation type="journal article" date="2019" name="New Phytol.">
        <title>Comparative genomics reveals unique wood-decay strategies and fruiting body development in the Schizophyllaceae.</title>
        <authorList>
            <person name="Almasi E."/>
            <person name="Sahu N."/>
            <person name="Krizsan K."/>
            <person name="Balint B."/>
            <person name="Kovacs G.M."/>
            <person name="Kiss B."/>
            <person name="Cseklye J."/>
            <person name="Drula E."/>
            <person name="Henrissat B."/>
            <person name="Nagy I."/>
            <person name="Chovatia M."/>
            <person name="Adam C."/>
            <person name="LaButti K."/>
            <person name="Lipzen A."/>
            <person name="Riley R."/>
            <person name="Grigoriev I.V."/>
            <person name="Nagy L.G."/>
        </authorList>
    </citation>
    <scope>NUCLEOTIDE SEQUENCE [LARGE SCALE GENOMIC DNA]</scope>
    <source>
        <strain evidence="2 3">NL-1724</strain>
    </source>
</reference>